<keyword evidence="2" id="KW-1185">Reference proteome</keyword>
<feature type="non-terminal residue" evidence="1">
    <location>
        <position position="1"/>
    </location>
</feature>
<evidence type="ECO:0000313" key="2">
    <source>
        <dbReference type="Proteomes" id="UP000593568"/>
    </source>
</evidence>
<comment type="caution">
    <text evidence="1">The sequence shown here is derived from an EMBL/GenBank/DDBJ whole genome shotgun (WGS) entry which is preliminary data.</text>
</comment>
<feature type="non-terminal residue" evidence="1">
    <location>
        <position position="27"/>
    </location>
</feature>
<proteinExistence type="predicted"/>
<organism evidence="1 2">
    <name type="scientific">Gossypium trilobum</name>
    <dbReference type="NCBI Taxonomy" id="34281"/>
    <lineage>
        <taxon>Eukaryota</taxon>
        <taxon>Viridiplantae</taxon>
        <taxon>Streptophyta</taxon>
        <taxon>Embryophyta</taxon>
        <taxon>Tracheophyta</taxon>
        <taxon>Spermatophyta</taxon>
        <taxon>Magnoliopsida</taxon>
        <taxon>eudicotyledons</taxon>
        <taxon>Gunneridae</taxon>
        <taxon>Pentapetalae</taxon>
        <taxon>rosids</taxon>
        <taxon>malvids</taxon>
        <taxon>Malvales</taxon>
        <taxon>Malvaceae</taxon>
        <taxon>Malvoideae</taxon>
        <taxon>Gossypium</taxon>
    </lineage>
</organism>
<sequence>DWTTRKNNPLSVTSLARIIHLLTKNLK</sequence>
<evidence type="ECO:0000313" key="1">
    <source>
        <dbReference type="EMBL" id="MBA0770012.1"/>
    </source>
</evidence>
<dbReference type="EMBL" id="JABEZW010000007">
    <property type="protein sequence ID" value="MBA0770012.1"/>
    <property type="molecule type" value="Genomic_DNA"/>
</dbReference>
<gene>
    <name evidence="1" type="ORF">Gotri_018694</name>
</gene>
<reference evidence="1 2" key="1">
    <citation type="journal article" date="2019" name="Genome Biol. Evol.">
        <title>Insights into the evolution of the New World diploid cottons (Gossypium, subgenus Houzingenia) based on genome sequencing.</title>
        <authorList>
            <person name="Grover C.E."/>
            <person name="Arick M.A. 2nd"/>
            <person name="Thrash A."/>
            <person name="Conover J.L."/>
            <person name="Sanders W.S."/>
            <person name="Peterson D.G."/>
            <person name="Frelichowski J.E."/>
            <person name="Scheffler J.A."/>
            <person name="Scheffler B.E."/>
            <person name="Wendel J.F."/>
        </authorList>
    </citation>
    <scope>NUCLEOTIDE SEQUENCE [LARGE SCALE GENOMIC DNA]</scope>
    <source>
        <strain evidence="1">8</strain>
        <tissue evidence="1">Leaf</tissue>
    </source>
</reference>
<protein>
    <submittedName>
        <fullName evidence="1">Uncharacterized protein</fullName>
    </submittedName>
</protein>
<dbReference type="Proteomes" id="UP000593568">
    <property type="component" value="Unassembled WGS sequence"/>
</dbReference>
<name>A0A7J9EAG4_9ROSI</name>
<dbReference type="AlphaFoldDB" id="A0A7J9EAG4"/>
<accession>A0A7J9EAG4</accession>